<protein>
    <submittedName>
        <fullName evidence="2">Replication initiator protein</fullName>
    </submittedName>
</protein>
<name>A0AAU8B5Y6_9VIRU</name>
<organism evidence="2">
    <name type="scientific">Dulem virus 206</name>
    <dbReference type="NCBI Taxonomy" id="3145683"/>
    <lineage>
        <taxon>Viruses</taxon>
        <taxon>Monodnaviria</taxon>
        <taxon>Sangervirae</taxon>
        <taxon>Phixviricota</taxon>
        <taxon>Malgrandaviricetes</taxon>
        <taxon>Petitvirales</taxon>
        <taxon>Microviridae</taxon>
        <taxon>Microvirus</taxon>
    </lineage>
</organism>
<dbReference type="InterPro" id="IPR056906">
    <property type="entry name" value="ORF2/G2P_dom"/>
</dbReference>
<accession>A0AAU8B5Y6</accession>
<dbReference type="EMBL" id="PP511784">
    <property type="protein sequence ID" value="XCD07333.1"/>
    <property type="molecule type" value="Genomic_DNA"/>
</dbReference>
<feature type="domain" description="Replication-associated protein ORF2/G2P" evidence="1">
    <location>
        <begin position="84"/>
        <end position="219"/>
    </location>
</feature>
<reference evidence="2" key="1">
    <citation type="submission" date="2024-03" db="EMBL/GenBank/DDBJ databases">
        <title>Diverse circular DNA viruses in blood, oral, and fecal samples of captive lemurs.</title>
        <authorList>
            <person name="Paietta E.N."/>
            <person name="Kraberger S."/>
            <person name="Lund M.C."/>
            <person name="Custer J.M."/>
            <person name="Vargas K.M."/>
            <person name="Ehmke E.E."/>
            <person name="Yoder A.D."/>
            <person name="Varsani A."/>
        </authorList>
    </citation>
    <scope>NUCLEOTIDE SEQUENCE</scope>
    <source>
        <strain evidence="2">Duke_27FS_14</strain>
    </source>
</reference>
<evidence type="ECO:0000259" key="1">
    <source>
        <dbReference type="Pfam" id="PF23343"/>
    </source>
</evidence>
<evidence type="ECO:0000313" key="2">
    <source>
        <dbReference type="EMBL" id="XCD07333.1"/>
    </source>
</evidence>
<sequence>MACSHPLVRKNEDGQITTLDRYLHWHNAYKQNERPDIAEAELKRMLKEDRAQLLPCGKCINCRLSQSAAWANRMEMELGYHKDNWFLTLTYRDPDVPHGYKVDKTTGEILVENLTLVPKDLQDFMKRLRRNIEYHKRGEPNLMYFACGEYGEQTHRPHYHAIIYDLPIKPEELRELKRKNGYIYYTCEWLEKVWGKGNIILGAVTWESCAYVARYVVKKRKGKDAKEWYESLGIEPEFVRMSKNPAIGARYYEENHERIYESDSIQLSRGRQCKPPRYFDKMFDADSIRNELAAVQAWGEQFDVEAVSVKAESEELKAIKRKRRKIANDALFAQLAKTTKPIDEYLLLQEAKRINQAKKLVRPDN</sequence>
<dbReference type="Pfam" id="PF23343">
    <property type="entry name" value="REP_ORF2-G2P"/>
    <property type="match status" value="1"/>
</dbReference>
<proteinExistence type="predicted"/>